<feature type="signal peptide" evidence="1">
    <location>
        <begin position="1"/>
        <end position="18"/>
    </location>
</feature>
<evidence type="ECO:0000313" key="2">
    <source>
        <dbReference type="EMBL" id="GAA4828653.1"/>
    </source>
</evidence>
<gene>
    <name evidence="2" type="ORF">GCM10023331_12180</name>
</gene>
<keyword evidence="3" id="KW-1185">Reference proteome</keyword>
<feature type="chain" id="PRO_5046967336" description="Lipocalin-like domain-containing protein" evidence="1">
    <location>
        <begin position="19"/>
        <end position="309"/>
    </location>
</feature>
<keyword evidence="1" id="KW-0732">Signal</keyword>
<dbReference type="EMBL" id="BAABJX010000020">
    <property type="protein sequence ID" value="GAA4828653.1"/>
    <property type="molecule type" value="Genomic_DNA"/>
</dbReference>
<evidence type="ECO:0000313" key="3">
    <source>
        <dbReference type="Proteomes" id="UP001500298"/>
    </source>
</evidence>
<protein>
    <recommendedName>
        <fullName evidence="4">Lipocalin-like domain-containing protein</fullName>
    </recommendedName>
</protein>
<comment type="caution">
    <text evidence="2">The sequence shown here is derived from an EMBL/GenBank/DDBJ whole genome shotgun (WGS) entry which is preliminary data.</text>
</comment>
<evidence type="ECO:0008006" key="4">
    <source>
        <dbReference type="Google" id="ProtNLM"/>
    </source>
</evidence>
<organism evidence="2 3">
    <name type="scientific">Algivirga pacifica</name>
    <dbReference type="NCBI Taxonomy" id="1162670"/>
    <lineage>
        <taxon>Bacteria</taxon>
        <taxon>Pseudomonadati</taxon>
        <taxon>Bacteroidota</taxon>
        <taxon>Cytophagia</taxon>
        <taxon>Cytophagales</taxon>
        <taxon>Flammeovirgaceae</taxon>
        <taxon>Algivirga</taxon>
    </lineage>
</organism>
<accession>A0ABP9D4C9</accession>
<evidence type="ECO:0000256" key="1">
    <source>
        <dbReference type="SAM" id="SignalP"/>
    </source>
</evidence>
<dbReference type="RefSeq" id="WP_345370094.1">
    <property type="nucleotide sequence ID" value="NZ_BAABJX010000020.1"/>
</dbReference>
<reference evidence="3" key="1">
    <citation type="journal article" date="2019" name="Int. J. Syst. Evol. Microbiol.">
        <title>The Global Catalogue of Microorganisms (GCM) 10K type strain sequencing project: providing services to taxonomists for standard genome sequencing and annotation.</title>
        <authorList>
            <consortium name="The Broad Institute Genomics Platform"/>
            <consortium name="The Broad Institute Genome Sequencing Center for Infectious Disease"/>
            <person name="Wu L."/>
            <person name="Ma J."/>
        </authorList>
    </citation>
    <scope>NUCLEOTIDE SEQUENCE [LARGE SCALE GENOMIC DNA]</scope>
    <source>
        <strain evidence="3">JCM 18326</strain>
    </source>
</reference>
<dbReference type="InterPro" id="IPR046230">
    <property type="entry name" value="DUF6263"/>
</dbReference>
<dbReference type="Proteomes" id="UP001500298">
    <property type="component" value="Unassembled WGS sequence"/>
</dbReference>
<name>A0ABP9D4C9_9BACT</name>
<proteinExistence type="predicted"/>
<sequence>MRRLSLTLLLLLATIAYAFPNGTVPPFFEYQFKIGDQWEFRQITESSITQKVMNKDQKIQHHLEGEYLLEVLDYDHKRAKIAVTFQFISMNITTPMGRMQMSSKSDQSSRPSDMDKTLNALIGKTFYLYLSRRGYCSEINGLSTLIDHAITKATGNDFLSQHEVRQLMEEAFSTNSITDSFQKGLLIYPLHAVAQGEQWQEFNQRFGQFTLDNETVWTLTNTNYDHLVYEGKTTFNDTPESRQKGIHYQSPKGNAFTRIITDRTSGWPKQVTQQQNFSMVMHSASHTDEIPMEVKATTSFTIKKIKREQ</sequence>
<dbReference type="Pfam" id="PF19777">
    <property type="entry name" value="DUF6263"/>
    <property type="match status" value="1"/>
</dbReference>